<accession>A0AA41WIW0</accession>
<dbReference type="PANTHER" id="PTHR13504">
    <property type="entry name" value="FIDO DOMAIN-CONTAINING PROTEIN DDB_G0283145"/>
    <property type="match status" value="1"/>
</dbReference>
<dbReference type="Proteomes" id="UP001165292">
    <property type="component" value="Unassembled WGS sequence"/>
</dbReference>
<dbReference type="RefSeq" id="WP_253162503.1">
    <property type="nucleotide sequence ID" value="NZ_DAMCNM010000014.1"/>
</dbReference>
<sequence>MRNVGYALLQERLPITAVPVACPALVQPTTRIEKIAHTLAVPPKLAPDADDLLGNVLFALKHEGINLSILAQVLPRIPAIELEAALRRSPNGVYIRKACYLWEAFIGKEIEQHAPVRGKFIQLFEPAQYITRSGARNSKWRIEFNGLGDLTYCATVERSPAITELLAHDIPGRARAFIGSLPPLMMDRAIHWAYLHETQDSFAIEREAPTQDKSRRFIQLLRQAHDRQLLTEDYLVALQNSTVTNPFDLAAAFRHQQNHLGASGIRGAAGISYVPPPPELCRELMESLMRFANEAPTQIDPLVAAGIISFGFVFLHPFMDGNGRLSRFLIHQALCRAGALENGLLLPVSVAMKDAEGLYLKTLQTFSRPVRDFWDVQWIDADTITLDFKGSDALYRYWDATPCVLFTLQMAKHALEVDLREETAFLEAFDALYKAVDERFDVRGSELSKLVMMCLSNDGVISKHRRKQFQYVASEEVFDFIEQAAQQGLEARRALLDEDHTQEPPTERADG</sequence>
<dbReference type="EMBL" id="JAMYBS010000004">
    <property type="protein sequence ID" value="MCO7544293.1"/>
    <property type="molecule type" value="Genomic_DNA"/>
</dbReference>
<dbReference type="InterPro" id="IPR003812">
    <property type="entry name" value="Fido"/>
</dbReference>
<name>A0AA41WIW0_9GAMM</name>
<dbReference type="PROSITE" id="PS51459">
    <property type="entry name" value="FIDO"/>
    <property type="match status" value="1"/>
</dbReference>
<reference evidence="4" key="1">
    <citation type="submission" date="2022-06" db="EMBL/GenBank/DDBJ databases">
        <title>Detection of beta-lactamases in bacteria of animal origin.</title>
        <authorList>
            <person name="Mlynarcik P."/>
            <person name="Zdarska V."/>
            <person name="Chudobova H."/>
            <person name="Prochazkova P."/>
            <person name="Hricova K."/>
            <person name="Mezerova K."/>
            <person name="Bardon J."/>
            <person name="Dolejska M."/>
            <person name="Sukkar I."/>
            <person name="Kolar M."/>
        </authorList>
    </citation>
    <scope>NUCLEOTIDE SEQUENCE</scope>
    <source>
        <strain evidence="4">S 300-3</strain>
    </source>
</reference>
<feature type="binding site" evidence="2">
    <location>
        <begin position="320"/>
        <end position="327"/>
    </location>
    <ligand>
        <name>ATP</name>
        <dbReference type="ChEBI" id="CHEBI:30616"/>
    </ligand>
</feature>
<feature type="active site" evidence="1">
    <location>
        <position position="316"/>
    </location>
</feature>
<gene>
    <name evidence="4" type="ORF">NJF43_05930</name>
</gene>
<dbReference type="PANTHER" id="PTHR13504:SF38">
    <property type="entry name" value="FIDO DOMAIN-CONTAINING PROTEIN"/>
    <property type="match status" value="1"/>
</dbReference>
<organism evidence="4 5">
    <name type="scientific">Stutzerimonas nitrititolerans</name>
    <dbReference type="NCBI Taxonomy" id="2482751"/>
    <lineage>
        <taxon>Bacteria</taxon>
        <taxon>Pseudomonadati</taxon>
        <taxon>Pseudomonadota</taxon>
        <taxon>Gammaproteobacteria</taxon>
        <taxon>Pseudomonadales</taxon>
        <taxon>Pseudomonadaceae</taxon>
        <taxon>Stutzerimonas</taxon>
    </lineage>
</organism>
<evidence type="ECO:0000259" key="3">
    <source>
        <dbReference type="PROSITE" id="PS51459"/>
    </source>
</evidence>
<evidence type="ECO:0000256" key="1">
    <source>
        <dbReference type="PIRSR" id="PIRSR640198-1"/>
    </source>
</evidence>
<dbReference type="Gene3D" id="1.10.3290.10">
    <property type="entry name" value="Fido-like domain"/>
    <property type="match status" value="1"/>
</dbReference>
<dbReference type="InterPro" id="IPR040198">
    <property type="entry name" value="Fido_containing"/>
</dbReference>
<feature type="domain" description="Fido" evidence="3">
    <location>
        <begin position="230"/>
        <end position="381"/>
    </location>
</feature>
<dbReference type="SUPFAM" id="SSF140931">
    <property type="entry name" value="Fic-like"/>
    <property type="match status" value="1"/>
</dbReference>
<dbReference type="InterPro" id="IPR036597">
    <property type="entry name" value="Fido-like_dom_sf"/>
</dbReference>
<evidence type="ECO:0000313" key="4">
    <source>
        <dbReference type="EMBL" id="MCO7544293.1"/>
    </source>
</evidence>
<evidence type="ECO:0000256" key="2">
    <source>
        <dbReference type="PIRSR" id="PIRSR640198-2"/>
    </source>
</evidence>
<evidence type="ECO:0000313" key="5">
    <source>
        <dbReference type="Proteomes" id="UP001165292"/>
    </source>
</evidence>
<dbReference type="GO" id="GO:0005524">
    <property type="term" value="F:ATP binding"/>
    <property type="evidence" value="ECO:0007669"/>
    <property type="project" value="UniProtKB-KW"/>
</dbReference>
<keyword evidence="2" id="KW-0547">Nucleotide-binding</keyword>
<dbReference type="AlphaFoldDB" id="A0AA41WIW0"/>
<keyword evidence="2" id="KW-0067">ATP-binding</keyword>
<proteinExistence type="predicted"/>
<dbReference type="Pfam" id="PF02661">
    <property type="entry name" value="Fic"/>
    <property type="match status" value="1"/>
</dbReference>
<protein>
    <submittedName>
        <fullName evidence="4">Fic family protein</fullName>
    </submittedName>
</protein>
<comment type="caution">
    <text evidence="4">The sequence shown here is derived from an EMBL/GenBank/DDBJ whole genome shotgun (WGS) entry which is preliminary data.</text>
</comment>